<evidence type="ECO:0000256" key="1">
    <source>
        <dbReference type="SAM" id="MobiDB-lite"/>
    </source>
</evidence>
<accession>A0ABQ6PAA1</accession>
<keyword evidence="2" id="KW-1133">Transmembrane helix</keyword>
<protein>
    <submittedName>
        <fullName evidence="3">Uncharacterized protein</fullName>
    </submittedName>
</protein>
<keyword evidence="2" id="KW-0812">Transmembrane</keyword>
<feature type="compositionally biased region" description="Pro residues" evidence="1">
    <location>
        <begin position="80"/>
        <end position="109"/>
    </location>
</feature>
<keyword evidence="2" id="KW-0472">Membrane</keyword>
<evidence type="ECO:0000313" key="3">
    <source>
        <dbReference type="EMBL" id="GMM62181.1"/>
    </source>
</evidence>
<sequence>MPVNAPVLVPSPVASEAPTALPEASASPETESPALATPEPAPRSDADWLPWAGGIAAVLALGGLVLGLSRRRVRGEAAPDSPPAPAAKPEPAPAPAPAPPPAPTPPPAAKAPEAAPVAQGLSLALLADRFTATLANATLAARIVLTNHGRDALVDLALSGDMTSAHASRPMDEQLGLAGPELPPLAQIARIEAGASVTVPVEMRLPLAAVLAIRAGEAQLFVPIARAACWATREDTGGAEHAHGAFLIGQPSDTPGARLAPFRLDQGPRVFDQVDQRVLPLPEAPALS</sequence>
<name>A0ABQ6PAA1_9SPHN</name>
<evidence type="ECO:0000256" key="2">
    <source>
        <dbReference type="SAM" id="Phobius"/>
    </source>
</evidence>
<feature type="region of interest" description="Disordered" evidence="1">
    <location>
        <begin position="1"/>
        <end position="45"/>
    </location>
</feature>
<feature type="transmembrane region" description="Helical" evidence="2">
    <location>
        <begin position="48"/>
        <end position="68"/>
    </location>
</feature>
<dbReference type="EMBL" id="BTFW01000001">
    <property type="protein sequence ID" value="GMM62181.1"/>
    <property type="molecule type" value="Genomic_DNA"/>
</dbReference>
<comment type="caution">
    <text evidence="3">The sequence shown here is derived from an EMBL/GenBank/DDBJ whole genome shotgun (WGS) entry which is preliminary data.</text>
</comment>
<keyword evidence="4" id="KW-1185">Reference proteome</keyword>
<dbReference type="Proteomes" id="UP001187221">
    <property type="component" value="Unassembled WGS sequence"/>
</dbReference>
<evidence type="ECO:0000313" key="4">
    <source>
        <dbReference type="Proteomes" id="UP001187221"/>
    </source>
</evidence>
<organism evidence="3 4">
    <name type="scientific">Novosphingobium pituita</name>
    <dbReference type="NCBI Taxonomy" id="3056842"/>
    <lineage>
        <taxon>Bacteria</taxon>
        <taxon>Pseudomonadati</taxon>
        <taxon>Pseudomonadota</taxon>
        <taxon>Alphaproteobacteria</taxon>
        <taxon>Sphingomonadales</taxon>
        <taxon>Sphingomonadaceae</taxon>
        <taxon>Novosphingobium</taxon>
    </lineage>
</organism>
<reference evidence="3 4" key="1">
    <citation type="submission" date="2023-06" db="EMBL/GenBank/DDBJ databases">
        <title>Draft genome sequence of Novosphingobium sp. strain IK01.</title>
        <authorList>
            <person name="Hatamoto M."/>
            <person name="Ikarashi T."/>
            <person name="Yamaguchi T."/>
        </authorList>
    </citation>
    <scope>NUCLEOTIDE SEQUENCE [LARGE SCALE GENOMIC DNA]</scope>
    <source>
        <strain evidence="3 4">IK01</strain>
    </source>
</reference>
<gene>
    <name evidence="3" type="ORF">NUTIK01_29580</name>
</gene>
<feature type="region of interest" description="Disordered" evidence="1">
    <location>
        <begin position="75"/>
        <end position="114"/>
    </location>
</feature>
<proteinExistence type="predicted"/>